<dbReference type="HOGENOM" id="CLU_2060964_0_0_1"/>
<proteinExistence type="predicted"/>
<keyword evidence="2" id="KW-1185">Reference proteome</keyword>
<dbReference type="VEuPathDB" id="FungiDB:AFUB_100830"/>
<dbReference type="AlphaFoldDB" id="B0YEX5"/>
<dbReference type="Proteomes" id="UP000001699">
    <property type="component" value="Unassembled WGS sequence"/>
</dbReference>
<dbReference type="EMBL" id="DS499604">
    <property type="protein sequence ID" value="EDP47088.1"/>
    <property type="molecule type" value="Genomic_DNA"/>
</dbReference>
<reference evidence="1 2" key="1">
    <citation type="journal article" date="2008" name="PLoS Genet.">
        <title>Genomic islands in the pathogenic filamentous fungus Aspergillus fumigatus.</title>
        <authorList>
            <person name="Fedorova N.D."/>
            <person name="Khaldi N."/>
            <person name="Joardar V.S."/>
            <person name="Maiti R."/>
            <person name="Amedeo P."/>
            <person name="Anderson M.J."/>
            <person name="Crabtree J."/>
            <person name="Silva J.C."/>
            <person name="Badger J.H."/>
            <person name="Albarraq A."/>
            <person name="Angiuoli S."/>
            <person name="Bussey H."/>
            <person name="Bowyer P."/>
            <person name="Cotty P.J."/>
            <person name="Dyer P.S."/>
            <person name="Egan A."/>
            <person name="Galens K."/>
            <person name="Fraser-Liggett C.M."/>
            <person name="Haas B.J."/>
            <person name="Inman J.M."/>
            <person name="Kent R."/>
            <person name="Lemieux S."/>
            <person name="Malavazi I."/>
            <person name="Orvis J."/>
            <person name="Roemer T."/>
            <person name="Ronning C.M."/>
            <person name="Sundaram J.P."/>
            <person name="Sutton G."/>
            <person name="Turner G."/>
            <person name="Venter J.C."/>
            <person name="White O.R."/>
            <person name="Whitty B.R."/>
            <person name="Youngman P."/>
            <person name="Wolfe K.H."/>
            <person name="Goldman G.H."/>
            <person name="Wortman J.R."/>
            <person name="Jiang B."/>
            <person name="Denning D.W."/>
            <person name="Nierman W.C."/>
        </authorList>
    </citation>
    <scope>NUCLEOTIDE SEQUENCE [LARGE SCALE GENOMIC DNA]</scope>
    <source>
        <strain evidence="2">CBS 144.89 / FGSC A1163 / CEA10</strain>
    </source>
</reference>
<name>B0YEX5_ASPFC</name>
<evidence type="ECO:0000313" key="2">
    <source>
        <dbReference type="Proteomes" id="UP000001699"/>
    </source>
</evidence>
<accession>B0YEX5</accession>
<gene>
    <name evidence="1" type="ORF">AFUB_100830</name>
</gene>
<evidence type="ECO:0000313" key="1">
    <source>
        <dbReference type="EMBL" id="EDP47088.1"/>
    </source>
</evidence>
<organism evidence="1 2">
    <name type="scientific">Aspergillus fumigatus (strain CBS 144.89 / FGSC A1163 / CEA10)</name>
    <name type="common">Neosartorya fumigata</name>
    <dbReference type="NCBI Taxonomy" id="451804"/>
    <lineage>
        <taxon>Eukaryota</taxon>
        <taxon>Fungi</taxon>
        <taxon>Dikarya</taxon>
        <taxon>Ascomycota</taxon>
        <taxon>Pezizomycotina</taxon>
        <taxon>Eurotiomycetes</taxon>
        <taxon>Eurotiomycetidae</taxon>
        <taxon>Eurotiales</taxon>
        <taxon>Aspergillaceae</taxon>
        <taxon>Aspergillus</taxon>
        <taxon>Aspergillus subgen. Fumigati</taxon>
    </lineage>
</organism>
<protein>
    <submittedName>
        <fullName evidence="1">Uncharacterized protein</fullName>
    </submittedName>
</protein>
<sequence>MAQQFKGGCTGTMNSVLGQIPTDRRWNGKREIKNQKLLRDDQFVGQNCQGHWGLLGGVRNGRNNFETWKRPPRPQEPRPATSSWYFVISMAAFHWLSAINPEVGGLVKTQHVWPLTRRC</sequence>